<organism evidence="1 2">
    <name type="scientific">Candidatus Falkowbacteria bacterium RIFOXYA2_FULL_47_9</name>
    <dbReference type="NCBI Taxonomy" id="1797995"/>
    <lineage>
        <taxon>Bacteria</taxon>
        <taxon>Candidatus Falkowiibacteriota</taxon>
    </lineage>
</organism>
<comment type="caution">
    <text evidence="1">The sequence shown here is derived from an EMBL/GenBank/DDBJ whole genome shotgun (WGS) entry which is preliminary data.</text>
</comment>
<accession>A0A1F5SJ62</accession>
<evidence type="ECO:0000313" key="1">
    <source>
        <dbReference type="EMBL" id="OGF26699.1"/>
    </source>
</evidence>
<dbReference type="EMBL" id="MFGC01000033">
    <property type="protein sequence ID" value="OGF26699.1"/>
    <property type="molecule type" value="Genomic_DNA"/>
</dbReference>
<dbReference type="NCBIfam" id="TIGR04256">
    <property type="entry name" value="GxxExxY"/>
    <property type="match status" value="1"/>
</dbReference>
<dbReference type="InterPro" id="IPR026350">
    <property type="entry name" value="GxxExxY"/>
</dbReference>
<reference evidence="1 2" key="1">
    <citation type="journal article" date="2016" name="Nat. Commun.">
        <title>Thousands of microbial genomes shed light on interconnected biogeochemical processes in an aquifer system.</title>
        <authorList>
            <person name="Anantharaman K."/>
            <person name="Brown C.T."/>
            <person name="Hug L.A."/>
            <person name="Sharon I."/>
            <person name="Castelle C.J."/>
            <person name="Probst A.J."/>
            <person name="Thomas B.C."/>
            <person name="Singh A."/>
            <person name="Wilkins M.J."/>
            <person name="Karaoz U."/>
            <person name="Brodie E.L."/>
            <person name="Williams K.H."/>
            <person name="Hubbard S.S."/>
            <person name="Banfield J.F."/>
        </authorList>
    </citation>
    <scope>NUCLEOTIDE SEQUENCE [LARGE SCALE GENOMIC DNA]</scope>
</reference>
<proteinExistence type="predicted"/>
<sequence>MGIFKEEKTIVVYPQLSYKIVGVLFEVYNKFGYGYKEKTYEKMISRYFADVAIPFATQVPYHLRINGEIIGKYYLDFLVENRIILEIKQGNYFAKQNINQVNSYLKVTGLQLAILANFTPHGIKFMRLLNIK</sequence>
<dbReference type="STRING" id="1797995.A2242_01885"/>
<dbReference type="Pfam" id="PF13366">
    <property type="entry name" value="PDDEXK_3"/>
    <property type="match status" value="1"/>
</dbReference>
<evidence type="ECO:0000313" key="2">
    <source>
        <dbReference type="Proteomes" id="UP000178925"/>
    </source>
</evidence>
<name>A0A1F5SJ62_9BACT</name>
<evidence type="ECO:0008006" key="3">
    <source>
        <dbReference type="Google" id="ProtNLM"/>
    </source>
</evidence>
<dbReference type="AlphaFoldDB" id="A0A1F5SJ62"/>
<protein>
    <recommendedName>
        <fullName evidence="3">GxxExxY protein</fullName>
    </recommendedName>
</protein>
<gene>
    <name evidence="1" type="ORF">A2242_01885</name>
</gene>
<dbReference type="Proteomes" id="UP000178925">
    <property type="component" value="Unassembled WGS sequence"/>
</dbReference>